<keyword evidence="9" id="KW-0732">Signal</keyword>
<evidence type="ECO:0000256" key="5">
    <source>
        <dbReference type="ARBA" id="ARBA00022984"/>
    </source>
</evidence>
<protein>
    <submittedName>
        <fullName evidence="11">Murein L,D-transpeptidase</fullName>
    </submittedName>
</protein>
<evidence type="ECO:0000256" key="6">
    <source>
        <dbReference type="ARBA" id="ARBA00023316"/>
    </source>
</evidence>
<dbReference type="PANTHER" id="PTHR41533">
    <property type="entry name" value="L,D-TRANSPEPTIDASE HI_1667-RELATED"/>
    <property type="match status" value="1"/>
</dbReference>
<evidence type="ECO:0000256" key="1">
    <source>
        <dbReference type="ARBA" id="ARBA00004752"/>
    </source>
</evidence>
<evidence type="ECO:0000256" key="4">
    <source>
        <dbReference type="ARBA" id="ARBA00022960"/>
    </source>
</evidence>
<dbReference type="PROSITE" id="PS52029">
    <property type="entry name" value="LD_TPASE"/>
    <property type="match status" value="1"/>
</dbReference>
<proteinExistence type="inferred from homology"/>
<accession>A0ABQ6B6B0</accession>
<dbReference type="Pfam" id="PF01471">
    <property type="entry name" value="PG_binding_1"/>
    <property type="match status" value="1"/>
</dbReference>
<dbReference type="InterPro" id="IPR038063">
    <property type="entry name" value="Transpep_catalytic_dom"/>
</dbReference>
<keyword evidence="4 7" id="KW-0133">Cell shape</keyword>
<sequence>MLKRQAIIVAIGLLASASALAQTETTGQAGPAKPAAAAPAGTTPATANPAHTAAPKAAATPASTPESRSAAALALSHEPTFDEGSAQRIKDAALSYSDLAVRGGWPTLPADAKFALGTQGPNDELLRKRLIVSGDLASDKAGGAFDQDLADAVKRFQARHGLAPTGTMTPRTIAAMNVSVQKRIRQLEASLERLQNTNFGFGQRYVVVNIPATFAEAVENDVVVRRYRVIVGKTEKPSPTLTAEITGVVLNPTWTVPSSIAKTEISAHMRKDPTYLSRMHMEVLDGHDNPIDPHSVDWSGTHTPNFTVRQQNGTFNALGAVKIDMPNSYSVYMHDTNQRNLFSDDYRFDSHGCSRVDNVRDLAAWLLKDQPKWNRAAIDAEIATGQHLEVAMAKKVPVAWIYLTAWMTKDQTIQFRNDVYNQDEQLLEATAEEAAFFSNAANHPLTAHMAQ</sequence>
<dbReference type="EMBL" id="BSOW01000022">
    <property type="protein sequence ID" value="GLR88984.1"/>
    <property type="molecule type" value="Genomic_DNA"/>
</dbReference>
<comment type="similarity">
    <text evidence="2">Belongs to the YkuD family.</text>
</comment>
<dbReference type="InterPro" id="IPR052905">
    <property type="entry name" value="LD-transpeptidase_YkuD-like"/>
</dbReference>
<dbReference type="CDD" id="cd16913">
    <property type="entry name" value="YkuD_like"/>
    <property type="match status" value="1"/>
</dbReference>
<dbReference type="SUPFAM" id="SSF47090">
    <property type="entry name" value="PGBD-like"/>
    <property type="match status" value="1"/>
</dbReference>
<evidence type="ECO:0000259" key="10">
    <source>
        <dbReference type="PROSITE" id="PS52029"/>
    </source>
</evidence>
<keyword evidence="5 7" id="KW-0573">Peptidoglycan synthesis</keyword>
<keyword evidence="12" id="KW-1185">Reference proteome</keyword>
<comment type="pathway">
    <text evidence="1 7">Cell wall biogenesis; peptidoglycan biosynthesis.</text>
</comment>
<feature type="region of interest" description="Disordered" evidence="8">
    <location>
        <begin position="25"/>
        <end position="72"/>
    </location>
</feature>
<dbReference type="SUPFAM" id="SSF141523">
    <property type="entry name" value="L,D-transpeptidase catalytic domain-like"/>
    <property type="match status" value="1"/>
</dbReference>
<dbReference type="InterPro" id="IPR036366">
    <property type="entry name" value="PGBDSf"/>
</dbReference>
<evidence type="ECO:0000256" key="2">
    <source>
        <dbReference type="ARBA" id="ARBA00005992"/>
    </source>
</evidence>
<evidence type="ECO:0000256" key="3">
    <source>
        <dbReference type="ARBA" id="ARBA00022679"/>
    </source>
</evidence>
<reference evidence="12" key="1">
    <citation type="journal article" date="2019" name="Int. J. Syst. Evol. Microbiol.">
        <title>The Global Catalogue of Microorganisms (GCM) 10K type strain sequencing project: providing services to taxonomists for standard genome sequencing and annotation.</title>
        <authorList>
            <consortium name="The Broad Institute Genomics Platform"/>
            <consortium name="The Broad Institute Genome Sequencing Center for Infectious Disease"/>
            <person name="Wu L."/>
            <person name="Ma J."/>
        </authorList>
    </citation>
    <scope>NUCLEOTIDE SEQUENCE [LARGE SCALE GENOMIC DNA]</scope>
    <source>
        <strain evidence="12">NBRC 102520</strain>
    </source>
</reference>
<feature type="active site" description="Proton donor/acceptor" evidence="7">
    <location>
        <position position="334"/>
    </location>
</feature>
<organism evidence="11 12">
    <name type="scientific">Bradyrhizobium iriomotense</name>
    <dbReference type="NCBI Taxonomy" id="441950"/>
    <lineage>
        <taxon>Bacteria</taxon>
        <taxon>Pseudomonadati</taxon>
        <taxon>Pseudomonadota</taxon>
        <taxon>Alphaproteobacteria</taxon>
        <taxon>Hyphomicrobiales</taxon>
        <taxon>Nitrobacteraceae</taxon>
        <taxon>Bradyrhizobium</taxon>
    </lineage>
</organism>
<dbReference type="InterPro" id="IPR005490">
    <property type="entry name" value="LD_TPept_cat_dom"/>
</dbReference>
<evidence type="ECO:0000256" key="8">
    <source>
        <dbReference type="SAM" id="MobiDB-lite"/>
    </source>
</evidence>
<dbReference type="RefSeq" id="WP_284270871.1">
    <property type="nucleotide sequence ID" value="NZ_BSOW01000022.1"/>
</dbReference>
<feature type="signal peptide" evidence="9">
    <location>
        <begin position="1"/>
        <end position="21"/>
    </location>
</feature>
<feature type="active site" description="Nucleophile" evidence="7">
    <location>
        <position position="353"/>
    </location>
</feature>
<keyword evidence="6 7" id="KW-0961">Cell wall biogenesis/degradation</keyword>
<dbReference type="InterPro" id="IPR036365">
    <property type="entry name" value="PGBD-like_sf"/>
</dbReference>
<evidence type="ECO:0000313" key="11">
    <source>
        <dbReference type="EMBL" id="GLR88984.1"/>
    </source>
</evidence>
<dbReference type="Gene3D" id="1.10.101.10">
    <property type="entry name" value="PGBD-like superfamily/PGBD"/>
    <property type="match status" value="1"/>
</dbReference>
<evidence type="ECO:0000256" key="9">
    <source>
        <dbReference type="SAM" id="SignalP"/>
    </source>
</evidence>
<dbReference type="Pfam" id="PF03734">
    <property type="entry name" value="YkuD"/>
    <property type="match status" value="1"/>
</dbReference>
<feature type="domain" description="L,D-TPase catalytic" evidence="10">
    <location>
        <begin position="204"/>
        <end position="391"/>
    </location>
</feature>
<name>A0ABQ6B6B0_9BRAD</name>
<comment type="caution">
    <text evidence="11">The sequence shown here is derived from an EMBL/GenBank/DDBJ whole genome shotgun (WGS) entry which is preliminary data.</text>
</comment>
<keyword evidence="3" id="KW-0808">Transferase</keyword>
<evidence type="ECO:0000313" key="12">
    <source>
        <dbReference type="Proteomes" id="UP001156905"/>
    </source>
</evidence>
<dbReference type="Gene3D" id="2.40.440.10">
    <property type="entry name" value="L,D-transpeptidase catalytic domain-like"/>
    <property type="match status" value="1"/>
</dbReference>
<dbReference type="PANTHER" id="PTHR41533:SF1">
    <property type="entry name" value="L,D-TRANSPEPTIDASE YCBB-RELATED"/>
    <property type="match status" value="1"/>
</dbReference>
<evidence type="ECO:0000256" key="7">
    <source>
        <dbReference type="PROSITE-ProRule" id="PRU01373"/>
    </source>
</evidence>
<feature type="chain" id="PRO_5046500609" evidence="9">
    <location>
        <begin position="22"/>
        <end position="451"/>
    </location>
</feature>
<dbReference type="InterPro" id="IPR002477">
    <property type="entry name" value="Peptidoglycan-bd-like"/>
</dbReference>
<dbReference type="Proteomes" id="UP001156905">
    <property type="component" value="Unassembled WGS sequence"/>
</dbReference>
<gene>
    <name evidence="11" type="ORF">GCM10007857_56970</name>
</gene>